<evidence type="ECO:0008006" key="4">
    <source>
        <dbReference type="Google" id="ProtNLM"/>
    </source>
</evidence>
<feature type="transmembrane region" description="Helical" evidence="1">
    <location>
        <begin position="76"/>
        <end position="95"/>
    </location>
</feature>
<keyword evidence="1" id="KW-1133">Transmembrane helix</keyword>
<dbReference type="AlphaFoldDB" id="A0A0M3ALC7"/>
<feature type="transmembrane region" description="Helical" evidence="1">
    <location>
        <begin position="43"/>
        <end position="64"/>
    </location>
</feature>
<proteinExistence type="predicted"/>
<dbReference type="SUPFAM" id="SSF52266">
    <property type="entry name" value="SGNH hydrolase"/>
    <property type="match status" value="1"/>
</dbReference>
<evidence type="ECO:0000313" key="3">
    <source>
        <dbReference type="Proteomes" id="UP000033874"/>
    </source>
</evidence>
<keyword evidence="3" id="KW-1185">Reference proteome</keyword>
<comment type="caution">
    <text evidence="2">The sequence shown here is derived from an EMBL/GenBank/DDBJ whole genome shotgun (WGS) entry which is preliminary data.</text>
</comment>
<accession>A0A0M3ALC7</accession>
<evidence type="ECO:0000313" key="2">
    <source>
        <dbReference type="EMBL" id="KKW90748.1"/>
    </source>
</evidence>
<reference evidence="2 3" key="1">
    <citation type="submission" date="2015-04" db="EMBL/GenBank/DDBJ databases">
        <title>Genome sequence of aromatic hydrocarbons-degrading Sphingobium chungbukense DJ77.</title>
        <authorList>
            <person name="Kim Y.-C."/>
            <person name="Chae J.-C."/>
        </authorList>
    </citation>
    <scope>NUCLEOTIDE SEQUENCE [LARGE SCALE GENOMIC DNA]</scope>
    <source>
        <strain evidence="2 3">DJ77</strain>
    </source>
</reference>
<keyword evidence="1" id="KW-0472">Membrane</keyword>
<dbReference type="Proteomes" id="UP000033874">
    <property type="component" value="Unassembled WGS sequence"/>
</dbReference>
<dbReference type="STRING" id="56193.YP76_19595"/>
<evidence type="ECO:0000256" key="1">
    <source>
        <dbReference type="SAM" id="Phobius"/>
    </source>
</evidence>
<organism evidence="2 3">
    <name type="scientific">Sphingobium chungbukense</name>
    <dbReference type="NCBI Taxonomy" id="56193"/>
    <lineage>
        <taxon>Bacteria</taxon>
        <taxon>Pseudomonadati</taxon>
        <taxon>Pseudomonadota</taxon>
        <taxon>Alphaproteobacteria</taxon>
        <taxon>Sphingomonadales</taxon>
        <taxon>Sphingomonadaceae</taxon>
        <taxon>Sphingobium</taxon>
    </lineage>
</organism>
<name>A0A0M3ALC7_9SPHN</name>
<sequence>MLRWAGQALTGAVALLLLAMALRMNRDWTDRHLLPDIIVPSDWLMMIVQVERLLLVALAAVLLLAMRRIGARRGIAIAMAVLLALPASELVMQYASGRKGQAWNPSDEPLRRADPLIGWTYTPSRCAGDPEYAWRPVYCIDGQGYRVASSDMPFDRAAPAILFVGESILFGKGLNWRDSVTGQVQELSGIASANLAVNAYSLSQGFLHLKRELPRFRRPVAVVILFTPSLMMRELDRNRPWIDSAGHWHRATGTWALSHLGRVLFPYHGAAAIDEAVAADRRLLRAEVALVRARGARPLVLVPVFQPEGPRERALRAAIFNGAAIPHLVVPLGQHWRLPGDSHPDARAHRMMARALWTRLRTETS</sequence>
<keyword evidence="1" id="KW-0812">Transmembrane</keyword>
<dbReference type="PATRIC" id="fig|56193.3.peg.4123"/>
<gene>
    <name evidence="2" type="ORF">YP76_19595</name>
</gene>
<dbReference type="EMBL" id="LBIC01000009">
    <property type="protein sequence ID" value="KKW90748.1"/>
    <property type="molecule type" value="Genomic_DNA"/>
</dbReference>
<protein>
    <recommendedName>
        <fullName evidence="4">SGNH/GDSL hydrolase family protein</fullName>
    </recommendedName>
</protein>